<evidence type="ECO:0000313" key="2">
    <source>
        <dbReference type="Proteomes" id="UP000503096"/>
    </source>
</evidence>
<evidence type="ECO:0000313" key="1">
    <source>
        <dbReference type="EMBL" id="QJR13839.1"/>
    </source>
</evidence>
<keyword evidence="2" id="KW-1185">Reference proteome</keyword>
<organism evidence="1 2">
    <name type="scientific">Usitatibacter palustris</name>
    <dbReference type="NCBI Taxonomy" id="2732487"/>
    <lineage>
        <taxon>Bacteria</taxon>
        <taxon>Pseudomonadati</taxon>
        <taxon>Pseudomonadota</taxon>
        <taxon>Betaproteobacteria</taxon>
        <taxon>Nitrosomonadales</taxon>
        <taxon>Usitatibacteraceae</taxon>
        <taxon>Usitatibacter</taxon>
    </lineage>
</organism>
<proteinExistence type="predicted"/>
<dbReference type="EMBL" id="CP053073">
    <property type="protein sequence ID" value="QJR13839.1"/>
    <property type="molecule type" value="Genomic_DNA"/>
</dbReference>
<dbReference type="InParanoid" id="A0A6M4H2Q8"/>
<dbReference type="Proteomes" id="UP000503096">
    <property type="component" value="Chromosome"/>
</dbReference>
<protein>
    <submittedName>
        <fullName evidence="1">Uncharacterized protein</fullName>
    </submittedName>
</protein>
<reference evidence="1 2" key="1">
    <citation type="submission" date="2020-04" db="EMBL/GenBank/DDBJ databases">
        <title>Usitatibacter rugosus gen. nov., sp. nov. and Usitatibacter palustris sp. nov., novel members of Usitatibacteraceae fam. nov. within the order Nitrosomonadales isolated from soil.</title>
        <authorList>
            <person name="Huber K.J."/>
            <person name="Neumann-Schaal M."/>
            <person name="Geppert A."/>
            <person name="Luckner M."/>
            <person name="Wanner G."/>
            <person name="Overmann J."/>
        </authorList>
    </citation>
    <scope>NUCLEOTIDE SEQUENCE [LARGE SCALE GENOMIC DNA]</scope>
    <source>
        <strain evidence="1 2">Swamp67</strain>
    </source>
</reference>
<dbReference type="AlphaFoldDB" id="A0A6M4H2Q8"/>
<gene>
    <name evidence="1" type="ORF">DSM104440_00629</name>
</gene>
<accession>A0A6M4H2Q8</accession>
<name>A0A6M4H2Q8_9PROT</name>
<dbReference type="KEGG" id="upl:DSM104440_00629"/>
<sequence length="149" mass="16534">MRGTMNTRVLSAAFVVAVIVSLALGYVAGAWHQKQEATALATGLREHELANTLMVLRYLDSKESVEATKLLQASTSGSLGWIVDHGEPRDGDSLCAVLNTLRAYRAKHRLFVGEEWAQYRALPGIEAEEKKRSAFLERIQCGTKMLYRP</sequence>